<dbReference type="PANTHER" id="PTHR21163:SF0">
    <property type="entry name" value="GH08205P-RELATED"/>
    <property type="match status" value="1"/>
</dbReference>
<dbReference type="GeneID" id="105218171"/>
<gene>
    <name evidence="2" type="primary">ZAN_4</name>
    <name evidence="2" type="ORF">g.5312</name>
</gene>
<dbReference type="InterPro" id="IPR010629">
    <property type="entry name" value="Ins_allergen"/>
</dbReference>
<protein>
    <submittedName>
        <fullName evidence="2">Zonadhesin</fullName>
    </submittedName>
</protein>
<evidence type="ECO:0000313" key="2">
    <source>
        <dbReference type="EMBL" id="JAD01895.1"/>
    </source>
</evidence>
<proteinExistence type="predicted"/>
<sequence length="334" mass="38412">MKLLVCSTLLLLLGGSLAQDADIPKPVDISTEKPSLSEIPKPVEVLTQNPIYSEAPILVKVTTQKPTYSEAPILVTTKKPHRINWQPVWDDDQIPGDPRQFERNPIFNPLLPFFPIRPQLNLGPCDAPNGMGIRNLLVQAKALLPRQRIRAIIRGASKDPEMVALVKLLQSPEYRKRTASLSRSRQYKGYRDYTCYKMNCDIRLYADFVKELVQLNLLTEPNKNETDIEAIKGRPGIRGVLQDIRDALPRKVLRELFERLIVRDWYLLRAVQRAQSYEFEAIFKMLQKNEDYKKLRKAQAEVGMPVEELKKLVYYALGWREDALNSADDLFIDI</sequence>
<reference evidence="2" key="1">
    <citation type="submission" date="2014-11" db="EMBL/GenBank/DDBJ databases">
        <authorList>
            <person name="Geib S."/>
        </authorList>
    </citation>
    <scope>NUCLEOTIDE SEQUENCE</scope>
</reference>
<dbReference type="Pfam" id="PF06757">
    <property type="entry name" value="Ins_allergen_rp"/>
    <property type="match status" value="1"/>
</dbReference>
<dbReference type="OrthoDB" id="7882129at2759"/>
<name>A0A0A1WTR4_ZEUCU</name>
<reference evidence="2" key="2">
    <citation type="journal article" date="2015" name="Gigascience">
        <title>Reconstructing a comprehensive transcriptome assembly of a white-pupal translocated strain of the pest fruit fly Bactrocera cucurbitae.</title>
        <authorList>
            <person name="Sim S.B."/>
            <person name="Calla B."/>
            <person name="Hall B."/>
            <person name="DeRego T."/>
            <person name="Geib S.M."/>
        </authorList>
    </citation>
    <scope>NUCLEOTIDE SEQUENCE</scope>
</reference>
<dbReference type="EMBL" id="GBXI01012397">
    <property type="protein sequence ID" value="JAD01895.1"/>
    <property type="molecule type" value="Transcribed_RNA"/>
</dbReference>
<organism evidence="2">
    <name type="scientific">Zeugodacus cucurbitae</name>
    <name type="common">Melon fruit fly</name>
    <name type="synonym">Bactrocera cucurbitae</name>
    <dbReference type="NCBI Taxonomy" id="28588"/>
    <lineage>
        <taxon>Eukaryota</taxon>
        <taxon>Metazoa</taxon>
        <taxon>Ecdysozoa</taxon>
        <taxon>Arthropoda</taxon>
        <taxon>Hexapoda</taxon>
        <taxon>Insecta</taxon>
        <taxon>Pterygota</taxon>
        <taxon>Neoptera</taxon>
        <taxon>Endopterygota</taxon>
        <taxon>Diptera</taxon>
        <taxon>Brachycera</taxon>
        <taxon>Muscomorpha</taxon>
        <taxon>Tephritoidea</taxon>
        <taxon>Tephritidae</taxon>
        <taxon>Zeugodacus</taxon>
        <taxon>Zeugodacus</taxon>
    </lineage>
</organism>
<feature type="chain" id="PRO_5001994104" evidence="1">
    <location>
        <begin position="19"/>
        <end position="334"/>
    </location>
</feature>
<dbReference type="PANTHER" id="PTHR21163">
    <property type="entry name" value="PROTEIN G12"/>
    <property type="match status" value="1"/>
</dbReference>
<feature type="signal peptide" evidence="1">
    <location>
        <begin position="1"/>
        <end position="18"/>
    </location>
</feature>
<keyword evidence="1" id="KW-0732">Signal</keyword>
<evidence type="ECO:0000256" key="1">
    <source>
        <dbReference type="SAM" id="SignalP"/>
    </source>
</evidence>
<accession>A0A0A1WTR4</accession>
<dbReference type="AlphaFoldDB" id="A0A0A1WTR4"/>